<dbReference type="EMBL" id="CP013189">
    <property type="protein sequence ID" value="ALO47576.1"/>
    <property type="molecule type" value="Genomic_DNA"/>
</dbReference>
<name>A0A0S2KGZ8_9GAMM</name>
<feature type="compositionally biased region" description="Gly residues" evidence="1">
    <location>
        <begin position="81"/>
        <end position="120"/>
    </location>
</feature>
<proteinExistence type="predicted"/>
<dbReference type="RefSeq" id="WP_058022955.1">
    <property type="nucleotide sequence ID" value="NZ_CP013189.1"/>
</dbReference>
<feature type="compositionally biased region" description="Gly residues" evidence="1">
    <location>
        <begin position="51"/>
        <end position="72"/>
    </location>
</feature>
<evidence type="ECO:0000313" key="3">
    <source>
        <dbReference type="Proteomes" id="UP000065641"/>
    </source>
</evidence>
<dbReference type="KEGG" id="pspi:PS2015_2949"/>
<dbReference type="Proteomes" id="UP000065641">
    <property type="component" value="Chromosome"/>
</dbReference>
<keyword evidence="3" id="KW-1185">Reference proteome</keyword>
<gene>
    <name evidence="2" type="ORF">PS2015_2949</name>
</gene>
<dbReference type="STRING" id="1249552.PS2015_2949"/>
<evidence type="ECO:0000313" key="2">
    <source>
        <dbReference type="EMBL" id="ALO47576.1"/>
    </source>
</evidence>
<protein>
    <submittedName>
        <fullName evidence="2">Uncharacterized protein</fullName>
    </submittedName>
</protein>
<organism evidence="2 3">
    <name type="scientific">Pseudohongiella spirulinae</name>
    <dbReference type="NCBI Taxonomy" id="1249552"/>
    <lineage>
        <taxon>Bacteria</taxon>
        <taxon>Pseudomonadati</taxon>
        <taxon>Pseudomonadota</taxon>
        <taxon>Gammaproteobacteria</taxon>
        <taxon>Pseudomonadales</taxon>
        <taxon>Pseudohongiellaceae</taxon>
        <taxon>Pseudohongiella</taxon>
    </lineage>
</organism>
<reference evidence="2 3" key="1">
    <citation type="submission" date="2015-11" db="EMBL/GenBank/DDBJ databases">
        <authorList>
            <person name="Zhang Y."/>
            <person name="Guo Z."/>
        </authorList>
    </citation>
    <scope>NUCLEOTIDE SEQUENCE [LARGE SCALE GENOMIC DNA]</scope>
    <source>
        <strain evidence="2 3">KCTC 32221</strain>
    </source>
</reference>
<feature type="region of interest" description="Disordered" evidence="1">
    <location>
        <begin position="31"/>
        <end position="138"/>
    </location>
</feature>
<evidence type="ECO:0000256" key="1">
    <source>
        <dbReference type="SAM" id="MobiDB-lite"/>
    </source>
</evidence>
<accession>A0A0S2KGZ8</accession>
<dbReference type="AlphaFoldDB" id="A0A0S2KGZ8"/>
<sequence length="173" mass="17367">MTAAERVAVLDGALGRGYEDFDGLILAERSRAQRQSNEVGADPAGLYDEQGQGGSGGMANQPGGGGEPGGLPGVTAAGRGSIEGTGEGQGGVIASNGGGQGPQAGGSGGSVGGLQGGPSGEQGEYPIPDDIPPSGRDDDVVARQIREAAMREPDPELREALWDEYRRYTGISN</sequence>